<proteinExistence type="inferred from homology"/>
<gene>
    <name evidence="3" type="primary">yvdD_1</name>
    <name evidence="3" type="ORF">SSLFYP27_00490</name>
</gene>
<dbReference type="EMBL" id="CACRUO010000015">
    <property type="protein sequence ID" value="VYT72890.1"/>
    <property type="molecule type" value="Genomic_DNA"/>
</dbReference>
<organism evidence="3">
    <name type="scientific">Staphylococcus simulans</name>
    <dbReference type="NCBI Taxonomy" id="1286"/>
    <lineage>
        <taxon>Bacteria</taxon>
        <taxon>Bacillati</taxon>
        <taxon>Bacillota</taxon>
        <taxon>Bacilli</taxon>
        <taxon>Bacillales</taxon>
        <taxon>Staphylococcaceae</taxon>
        <taxon>Staphylococcus</taxon>
    </lineage>
</organism>
<dbReference type="AlphaFoldDB" id="A0A6N2Z4Z2"/>
<keyword evidence="2" id="KW-0378">Hydrolase</keyword>
<dbReference type="SUPFAM" id="SSF102405">
    <property type="entry name" value="MCP/YpsA-like"/>
    <property type="match status" value="1"/>
</dbReference>
<protein>
    <recommendedName>
        <fullName evidence="2">Cytokinin riboside 5'-monophosphate phosphoribohydrolase</fullName>
        <ecNumber evidence="2">3.2.2.n1</ecNumber>
    </recommendedName>
</protein>
<dbReference type="InterPro" id="IPR005269">
    <property type="entry name" value="LOG"/>
</dbReference>
<dbReference type="Gene3D" id="3.40.50.450">
    <property type="match status" value="1"/>
</dbReference>
<dbReference type="GO" id="GO:0009691">
    <property type="term" value="P:cytokinin biosynthetic process"/>
    <property type="evidence" value="ECO:0007669"/>
    <property type="project" value="UniProtKB-UniRule"/>
</dbReference>
<dbReference type="PANTHER" id="PTHR31223">
    <property type="entry name" value="LOG FAMILY PROTEIN YJL055W"/>
    <property type="match status" value="1"/>
</dbReference>
<dbReference type="EC" id="3.2.2.n1" evidence="2"/>
<dbReference type="Pfam" id="PF03641">
    <property type="entry name" value="Lysine_decarbox"/>
    <property type="match status" value="1"/>
</dbReference>
<sequence>MYKNICFFCGSNSGLDNTFTEQTRKLIRYIKNNNYNIVYGGGKIGLMGVVAEEGMKQGVEVTGIMPKFLIDKEIGNDEISRLIEVRNMSERIQEMLRISEGFVVLPGGFGTYEEFFEILSWSQMGLHKKPIGLLNINGFFNPLEKLLEGCINSGFAPKENMNLFILEDDPEKLMKKMQNFHHTMPNKYVN</sequence>
<dbReference type="RefSeq" id="WP_053028211.1">
    <property type="nucleotide sequence ID" value="NZ_CACRUO010000015.1"/>
</dbReference>
<keyword evidence="2" id="KW-0203">Cytokinin biosynthesis</keyword>
<dbReference type="GO" id="GO:0016799">
    <property type="term" value="F:hydrolase activity, hydrolyzing N-glycosyl compounds"/>
    <property type="evidence" value="ECO:0007669"/>
    <property type="project" value="TreeGrafter"/>
</dbReference>
<evidence type="ECO:0000256" key="2">
    <source>
        <dbReference type="RuleBase" id="RU363015"/>
    </source>
</evidence>
<name>A0A6N2Z4Z2_STASI</name>
<evidence type="ECO:0000313" key="3">
    <source>
        <dbReference type="EMBL" id="VYT72890.1"/>
    </source>
</evidence>
<comment type="similarity">
    <text evidence="1 2">Belongs to the LOG family.</text>
</comment>
<dbReference type="InterPro" id="IPR031100">
    <property type="entry name" value="LOG_fam"/>
</dbReference>
<dbReference type="PANTHER" id="PTHR31223:SF70">
    <property type="entry name" value="LOG FAMILY PROTEIN YJL055W"/>
    <property type="match status" value="1"/>
</dbReference>
<dbReference type="NCBIfam" id="TIGR00730">
    <property type="entry name" value="Rossman fold protein, TIGR00730 family"/>
    <property type="match status" value="1"/>
</dbReference>
<evidence type="ECO:0000256" key="1">
    <source>
        <dbReference type="ARBA" id="ARBA00006763"/>
    </source>
</evidence>
<reference evidence="3" key="1">
    <citation type="submission" date="2019-11" db="EMBL/GenBank/DDBJ databases">
        <authorList>
            <person name="Feng L."/>
        </authorList>
    </citation>
    <scope>NUCLEOTIDE SEQUENCE</scope>
    <source>
        <strain evidence="3">SsimulansLFYP27</strain>
    </source>
</reference>
<dbReference type="GO" id="GO:0005829">
    <property type="term" value="C:cytosol"/>
    <property type="evidence" value="ECO:0007669"/>
    <property type="project" value="TreeGrafter"/>
</dbReference>
<accession>A0A6N2Z4Z2</accession>